<dbReference type="PROSITE" id="PS00463">
    <property type="entry name" value="ZN2_CY6_FUNGAL_1"/>
    <property type="match status" value="1"/>
</dbReference>
<dbReference type="InterPro" id="IPR036864">
    <property type="entry name" value="Zn2-C6_fun-type_DNA-bd_sf"/>
</dbReference>
<dbReference type="CDD" id="cd00067">
    <property type="entry name" value="GAL4"/>
    <property type="match status" value="1"/>
</dbReference>
<dbReference type="Pfam" id="PF00172">
    <property type="entry name" value="Zn_clus"/>
    <property type="match status" value="1"/>
</dbReference>
<reference evidence="3" key="1">
    <citation type="journal article" date="2020" name="Phytopathology">
        <title>Genome Sequence Resources of Colletotrichum truncatum, C. plurivorum, C. musicola, and C. sojae: Four Species Pathogenic to Soybean (Glycine max).</title>
        <authorList>
            <person name="Rogerio F."/>
            <person name="Boufleur T.R."/>
            <person name="Ciampi-Guillardi M."/>
            <person name="Sukno S.A."/>
            <person name="Thon M.R."/>
            <person name="Massola Junior N.S."/>
            <person name="Baroncelli R."/>
        </authorList>
    </citation>
    <scope>NUCLEOTIDE SEQUENCE</scope>
    <source>
        <strain evidence="3">LFN00145</strain>
    </source>
</reference>
<proteinExistence type="predicted"/>
<dbReference type="InterPro" id="IPR001138">
    <property type="entry name" value="Zn2Cys6_DnaBD"/>
</dbReference>
<keyword evidence="4" id="KW-1185">Reference proteome</keyword>
<evidence type="ECO:0000256" key="1">
    <source>
        <dbReference type="ARBA" id="ARBA00023242"/>
    </source>
</evidence>
<organism evidence="3 4">
    <name type="scientific">Colletotrichum plurivorum</name>
    <dbReference type="NCBI Taxonomy" id="2175906"/>
    <lineage>
        <taxon>Eukaryota</taxon>
        <taxon>Fungi</taxon>
        <taxon>Dikarya</taxon>
        <taxon>Ascomycota</taxon>
        <taxon>Pezizomycotina</taxon>
        <taxon>Sordariomycetes</taxon>
        <taxon>Hypocreomycetidae</taxon>
        <taxon>Glomerellales</taxon>
        <taxon>Glomerellaceae</taxon>
        <taxon>Colletotrichum</taxon>
        <taxon>Colletotrichum orchidearum species complex</taxon>
    </lineage>
</organism>
<dbReference type="GO" id="GO:0000981">
    <property type="term" value="F:DNA-binding transcription factor activity, RNA polymerase II-specific"/>
    <property type="evidence" value="ECO:0007669"/>
    <property type="project" value="InterPro"/>
</dbReference>
<comment type="caution">
    <text evidence="3">The sequence shown here is derived from an EMBL/GenBank/DDBJ whole genome shotgun (WGS) entry which is preliminary data.</text>
</comment>
<dbReference type="Proteomes" id="UP000654918">
    <property type="component" value="Unassembled WGS sequence"/>
</dbReference>
<evidence type="ECO:0000259" key="2">
    <source>
        <dbReference type="PROSITE" id="PS50048"/>
    </source>
</evidence>
<dbReference type="AlphaFoldDB" id="A0A8H6K285"/>
<dbReference type="EMBL" id="WIGO01000224">
    <property type="protein sequence ID" value="KAF6822956.1"/>
    <property type="molecule type" value="Genomic_DNA"/>
</dbReference>
<dbReference type="PROSITE" id="PS50048">
    <property type="entry name" value="ZN2_CY6_FUNGAL_2"/>
    <property type="match status" value="1"/>
</dbReference>
<sequence>MVNCGKPSPACFPCRTRKLRCDLHPGTCGQCRRARLTCHGYRDPDALQFRDESQSVERKNIARRGRYAYPGSHPTTLELGWDARARYAFFSTYIGGFTRSMGEVANHYRTAGAFDHISASVEAASLAFMAIQLGSPHLMRLANASYLTAIQRLSRGLPDLTSDRAEEALQSVLLLDMYEKMAHRDPRTSQSWISHAQGGLSILSTQTASIISSPTGCHLAARLVTAVTVSCATVGASTPRELNLLRRNIGYRVRGPKWSFLGVLGRVSDLQLDMEKGVISRSEFVVRARALDDQLESLIRDLPPEWLPRKSSALEDGLNLLNGYYDLYPDHYIAQVSNALRTMRLIIYKLFNQYVPDHDYLGEERLHDGIRDSTHRICASVPQFMLPWTSPENSLPFSPVQMLRCSTFLTPLYFVNQVTEDPSTRQWVARCLRFMWESGGLRAAKDIADVVETRPNLDYWTVFAMTGSYAFAA</sequence>
<gene>
    <name evidence="3" type="ORF">CPLU01_11709</name>
</gene>
<dbReference type="PANTHER" id="PTHR38791:SF1">
    <property type="entry name" value="TRANSCRIPTION FACTOR, PUTATIVE-RELATED"/>
    <property type="match status" value="1"/>
</dbReference>
<dbReference type="PANTHER" id="PTHR38791">
    <property type="entry name" value="ZN(II)2CYS6 TRANSCRIPTION FACTOR (EUROFUNG)-RELATED-RELATED"/>
    <property type="match status" value="1"/>
</dbReference>
<dbReference type="Gene3D" id="4.10.240.10">
    <property type="entry name" value="Zn(2)-C6 fungal-type DNA-binding domain"/>
    <property type="match status" value="1"/>
</dbReference>
<accession>A0A8H6K285</accession>
<dbReference type="InterPro" id="IPR053175">
    <property type="entry name" value="DHMBA_Reg_Transcription_Factor"/>
</dbReference>
<name>A0A8H6K285_9PEZI</name>
<protein>
    <submittedName>
        <fullName evidence="3">C6 transcription factor</fullName>
    </submittedName>
</protein>
<evidence type="ECO:0000313" key="3">
    <source>
        <dbReference type="EMBL" id="KAF6822956.1"/>
    </source>
</evidence>
<keyword evidence="1" id="KW-0539">Nucleus</keyword>
<dbReference type="SUPFAM" id="SSF57701">
    <property type="entry name" value="Zn2/Cys6 DNA-binding domain"/>
    <property type="match status" value="1"/>
</dbReference>
<feature type="domain" description="Zn(2)-C6 fungal-type" evidence="2">
    <location>
        <begin position="10"/>
        <end position="38"/>
    </location>
</feature>
<dbReference type="GO" id="GO:0008270">
    <property type="term" value="F:zinc ion binding"/>
    <property type="evidence" value="ECO:0007669"/>
    <property type="project" value="InterPro"/>
</dbReference>
<evidence type="ECO:0000313" key="4">
    <source>
        <dbReference type="Proteomes" id="UP000654918"/>
    </source>
</evidence>
<dbReference type="SMART" id="SM00066">
    <property type="entry name" value="GAL4"/>
    <property type="match status" value="1"/>
</dbReference>